<comment type="caution">
    <text evidence="1">The sequence shown here is derived from an EMBL/GenBank/DDBJ whole genome shotgun (WGS) entry which is preliminary data.</text>
</comment>
<proteinExistence type="predicted"/>
<gene>
    <name evidence="1" type="ORF">DPMN_029937</name>
</gene>
<evidence type="ECO:0000313" key="2">
    <source>
        <dbReference type="Proteomes" id="UP000828390"/>
    </source>
</evidence>
<dbReference type="EMBL" id="JAIWYP010000002">
    <property type="protein sequence ID" value="KAH3866814.1"/>
    <property type="molecule type" value="Genomic_DNA"/>
</dbReference>
<dbReference type="Proteomes" id="UP000828390">
    <property type="component" value="Unassembled WGS sequence"/>
</dbReference>
<evidence type="ECO:0000313" key="1">
    <source>
        <dbReference type="EMBL" id="KAH3866814.1"/>
    </source>
</evidence>
<reference evidence="1" key="2">
    <citation type="submission" date="2020-11" db="EMBL/GenBank/DDBJ databases">
        <authorList>
            <person name="McCartney M.A."/>
            <person name="Auch B."/>
            <person name="Kono T."/>
            <person name="Mallez S."/>
            <person name="Becker A."/>
            <person name="Gohl D.M."/>
            <person name="Silverstein K.A.T."/>
            <person name="Koren S."/>
            <person name="Bechman K.B."/>
            <person name="Herman A."/>
            <person name="Abrahante J.E."/>
            <person name="Garbe J."/>
        </authorList>
    </citation>
    <scope>NUCLEOTIDE SEQUENCE</scope>
    <source>
        <strain evidence="1">Duluth1</strain>
        <tissue evidence="1">Whole animal</tissue>
    </source>
</reference>
<dbReference type="AlphaFoldDB" id="A0A9D4LZY6"/>
<name>A0A9D4LZY6_DREPO</name>
<keyword evidence="2" id="KW-1185">Reference proteome</keyword>
<sequence>MSQRSLLDFGLSVSSNKQKNDEDHSQNVQTLPCKKLTSETKVRAFQTVWCKKFEFNGESKKMFCKVCHAANKQNSFTKEGAGM</sequence>
<reference evidence="1" key="1">
    <citation type="journal article" date="2019" name="bioRxiv">
        <title>The Genome of the Zebra Mussel, Dreissena polymorpha: A Resource for Invasive Species Research.</title>
        <authorList>
            <person name="McCartney M.A."/>
            <person name="Auch B."/>
            <person name="Kono T."/>
            <person name="Mallez S."/>
            <person name="Zhang Y."/>
            <person name="Obille A."/>
            <person name="Becker A."/>
            <person name="Abrahante J.E."/>
            <person name="Garbe J."/>
            <person name="Badalamenti J.P."/>
            <person name="Herman A."/>
            <person name="Mangelson H."/>
            <person name="Liachko I."/>
            <person name="Sullivan S."/>
            <person name="Sone E.D."/>
            <person name="Koren S."/>
            <person name="Silverstein K.A.T."/>
            <person name="Beckman K.B."/>
            <person name="Gohl D.M."/>
        </authorList>
    </citation>
    <scope>NUCLEOTIDE SEQUENCE</scope>
    <source>
        <strain evidence="1">Duluth1</strain>
        <tissue evidence="1">Whole animal</tissue>
    </source>
</reference>
<organism evidence="1 2">
    <name type="scientific">Dreissena polymorpha</name>
    <name type="common">Zebra mussel</name>
    <name type="synonym">Mytilus polymorpha</name>
    <dbReference type="NCBI Taxonomy" id="45954"/>
    <lineage>
        <taxon>Eukaryota</taxon>
        <taxon>Metazoa</taxon>
        <taxon>Spiralia</taxon>
        <taxon>Lophotrochozoa</taxon>
        <taxon>Mollusca</taxon>
        <taxon>Bivalvia</taxon>
        <taxon>Autobranchia</taxon>
        <taxon>Heteroconchia</taxon>
        <taxon>Euheterodonta</taxon>
        <taxon>Imparidentia</taxon>
        <taxon>Neoheterodontei</taxon>
        <taxon>Myida</taxon>
        <taxon>Dreissenoidea</taxon>
        <taxon>Dreissenidae</taxon>
        <taxon>Dreissena</taxon>
    </lineage>
</organism>
<protein>
    <submittedName>
        <fullName evidence="1">Uncharacterized protein</fullName>
    </submittedName>
</protein>
<accession>A0A9D4LZY6</accession>